<dbReference type="PANTHER" id="PTHR31569:SF4">
    <property type="entry name" value="SWIM-TYPE DOMAIN-CONTAINING PROTEIN"/>
    <property type="match status" value="1"/>
</dbReference>
<dbReference type="Pfam" id="PF15288">
    <property type="entry name" value="zf-CCHC_6"/>
    <property type="match status" value="1"/>
</dbReference>
<sequence>MSSLELLSQSWADDCLPPEEVYPSREALYEAINKWALPRNYAFVVGRSRKDPANGRCTATYACDRGCKPPDPSDKRKRKTSTRGTECPFSIIAKEARDSSWQLKHRDPKYHQHNHEPSLHPLAHPAHRKMAAQEKACISQLATSRIHPKEIQIYLREQGIPNLTIRQDIQNRIAETRREICEGRSAIHALINQLEEESFWSRIRFDDKGRVMSVLFAHPQSLEYLQAYPDVLLLDCTYNTNKFNMPLLDMVGVDACQRTFCIAFAFLSGETEDDYYWVLDRLKSMYEIIHVRLPAVILTDRCLACINAATQVFPIAASLLCLWHANKAVLSHCLPIFAAQERLLSKLSSRQPTDEEQSFRWKEFYSCWHNIINSPTEAAFNKSVKAFKAKYIDSHIEEVAYVKEIWLEPYKEKLVKAWVDQYAHFGNVATSRVEGIHSIIKDYIGTSQLDLFEVWRQIKNAILNQLQELTHHQSYQQTQIPLEISGNLYSIVRGWVSLEAIRKVEEQRKLIDAENSPLSRHCTGRFTASYGLPCVHRVKALIDAKLPLALDEFHTHWRYKREGQPIHLIEPQRLERYRKEGSRVPISSTQREKCAFEAIEPRRKQPSKCTACGVIGHTRVSRLCPQRYEYLKAESLNAEPERDSSPTDEALLELQLLQATTPTAGVRDSHQPRDSPEAIYQAYVENRQKWYSGQPGSRGKTDRAYRKASNLPTYSKTDYQWCENWTQMGQFCKSEKRPRKWTKEEKTAYLDWSKKEDERVEAAVALEFANNPRGGRRGIGHIYDIIAEDDREQEALFEASRGRI</sequence>
<reference evidence="3 4" key="1">
    <citation type="submission" date="2014-02" db="EMBL/GenBank/DDBJ databases">
        <title>The genome sequence of the entomopathogenic fungus Metarhizium robertsii ARSEF 2575.</title>
        <authorList>
            <person name="Giuliano Garisto Donzelli B."/>
            <person name="Roe B.A."/>
            <person name="Macmil S.L."/>
            <person name="Krasnoff S.B."/>
            <person name="Gibson D.M."/>
        </authorList>
    </citation>
    <scope>NUCLEOTIDE SEQUENCE [LARGE SCALE GENOMIC DNA]</scope>
    <source>
        <strain evidence="3 4">ARSEF 2575</strain>
    </source>
</reference>
<dbReference type="Proteomes" id="UP000030151">
    <property type="component" value="Unassembled WGS sequence"/>
</dbReference>
<dbReference type="AlphaFoldDB" id="A0A014N6B1"/>
<feature type="domain" description="Zinc knuckle" evidence="2">
    <location>
        <begin position="608"/>
        <end position="629"/>
    </location>
</feature>
<evidence type="ECO:0000313" key="4">
    <source>
        <dbReference type="Proteomes" id="UP000030151"/>
    </source>
</evidence>
<dbReference type="PANTHER" id="PTHR31569">
    <property type="entry name" value="SWIM-TYPE DOMAIN-CONTAINING PROTEIN"/>
    <property type="match status" value="1"/>
</dbReference>
<organism evidence="3 4">
    <name type="scientific">Metarhizium robertsii</name>
    <dbReference type="NCBI Taxonomy" id="568076"/>
    <lineage>
        <taxon>Eukaryota</taxon>
        <taxon>Fungi</taxon>
        <taxon>Dikarya</taxon>
        <taxon>Ascomycota</taxon>
        <taxon>Pezizomycotina</taxon>
        <taxon>Sordariomycetes</taxon>
        <taxon>Hypocreomycetidae</taxon>
        <taxon>Hypocreales</taxon>
        <taxon>Clavicipitaceae</taxon>
        <taxon>Metarhizium</taxon>
    </lineage>
</organism>
<accession>A0A014N6B1</accession>
<dbReference type="InterPro" id="IPR041670">
    <property type="entry name" value="Znf-CCHC_6"/>
</dbReference>
<evidence type="ECO:0000313" key="3">
    <source>
        <dbReference type="EMBL" id="EXU95198.1"/>
    </source>
</evidence>
<comment type="caution">
    <text evidence="3">The sequence shown here is derived from an EMBL/GenBank/DDBJ whole genome shotgun (WGS) entry which is preliminary data.</text>
</comment>
<name>A0A014N6B1_9HYPO</name>
<dbReference type="InterPro" id="IPR052579">
    <property type="entry name" value="Zinc_finger_SWIM"/>
</dbReference>
<protein>
    <submittedName>
        <fullName evidence="3">MULE transposase domain protein</fullName>
    </submittedName>
</protein>
<feature type="domain" description="MULE transposase" evidence="1">
    <location>
        <begin position="231"/>
        <end position="327"/>
    </location>
</feature>
<evidence type="ECO:0000259" key="1">
    <source>
        <dbReference type="Pfam" id="PF10551"/>
    </source>
</evidence>
<gene>
    <name evidence="3" type="ORF">X797_011721</name>
</gene>
<dbReference type="InterPro" id="IPR018289">
    <property type="entry name" value="MULE_transposase_dom"/>
</dbReference>
<dbReference type="OrthoDB" id="1421156at2759"/>
<dbReference type="Pfam" id="PF10551">
    <property type="entry name" value="MULE"/>
    <property type="match status" value="1"/>
</dbReference>
<evidence type="ECO:0000259" key="2">
    <source>
        <dbReference type="Pfam" id="PF15288"/>
    </source>
</evidence>
<dbReference type="HOGENOM" id="CLU_013727_3_0_1"/>
<proteinExistence type="predicted"/>
<dbReference type="EMBL" id="JELW01000094">
    <property type="protein sequence ID" value="EXU95198.1"/>
    <property type="molecule type" value="Genomic_DNA"/>
</dbReference>